<sequence>MESFSCVIALYFMTSKGTLKRFEQGLGQMRKMRITHYHEKYDDFSRLRFKTFLLKVPILVFFLGSAGFLVTKKMVIFGTSSTSSWYPYVDAGIAVLCAYVNFIYLPVHGLMHHALAREFEVFNEELESASKNKELVNPQTFQKFADRQIKLFEVTNRITERLNGFMSSAPFLIFTALANVAFIVTKLRIVTPTFYYVCLIGMMICCIAISSNLLYPPAAVQEAMLHTSKVLMNDAYLHHSQDPQIYSTYRIMVDRAQNNRSVNLVVQIFSVNKKNIERAYFVITNIVLVMAVFQNILFGSS</sequence>
<feature type="transmembrane region" description="Helical" evidence="1">
    <location>
        <begin position="85"/>
        <end position="107"/>
    </location>
</feature>
<proteinExistence type="predicted"/>
<protein>
    <submittedName>
        <fullName evidence="3">Gustatory receptor</fullName>
    </submittedName>
</protein>
<evidence type="ECO:0000256" key="1">
    <source>
        <dbReference type="SAM" id="Phobius"/>
    </source>
</evidence>
<accession>A0A1I7TI81</accession>
<dbReference type="STRING" id="1561998.A0A1I7TI81"/>
<dbReference type="AlphaFoldDB" id="A0A1I7TI81"/>
<feature type="transmembrane region" description="Helical" evidence="1">
    <location>
        <begin position="165"/>
        <end position="187"/>
    </location>
</feature>
<evidence type="ECO:0000313" key="3">
    <source>
        <dbReference type="WBParaSite" id="Csp11.Scaffold621.g6186.t1"/>
    </source>
</evidence>
<evidence type="ECO:0000313" key="2">
    <source>
        <dbReference type="Proteomes" id="UP000095282"/>
    </source>
</evidence>
<dbReference type="WBParaSite" id="Csp11.Scaffold621.g6186.t1">
    <property type="protein sequence ID" value="Csp11.Scaffold621.g6186.t1"/>
    <property type="gene ID" value="Csp11.Scaffold621.g6186"/>
</dbReference>
<dbReference type="InterPro" id="IPR004950">
    <property type="entry name" value="DUF267_CAE_spp"/>
</dbReference>
<dbReference type="eggNOG" id="ENOG502TFN2">
    <property type="taxonomic scope" value="Eukaryota"/>
</dbReference>
<keyword evidence="1" id="KW-0472">Membrane</keyword>
<feature type="transmembrane region" description="Helical" evidence="1">
    <location>
        <begin position="193"/>
        <end position="215"/>
    </location>
</feature>
<name>A0A1I7TI81_9PELO</name>
<keyword evidence="2" id="KW-1185">Reference proteome</keyword>
<organism evidence="2 3">
    <name type="scientific">Caenorhabditis tropicalis</name>
    <dbReference type="NCBI Taxonomy" id="1561998"/>
    <lineage>
        <taxon>Eukaryota</taxon>
        <taxon>Metazoa</taxon>
        <taxon>Ecdysozoa</taxon>
        <taxon>Nematoda</taxon>
        <taxon>Chromadorea</taxon>
        <taxon>Rhabditida</taxon>
        <taxon>Rhabditina</taxon>
        <taxon>Rhabditomorpha</taxon>
        <taxon>Rhabditoidea</taxon>
        <taxon>Rhabditidae</taxon>
        <taxon>Peloderinae</taxon>
        <taxon>Caenorhabditis</taxon>
    </lineage>
</organism>
<dbReference type="Pfam" id="PF03268">
    <property type="entry name" value="DUF267"/>
    <property type="match status" value="1"/>
</dbReference>
<keyword evidence="1" id="KW-0812">Transmembrane</keyword>
<feature type="transmembrane region" description="Helical" evidence="1">
    <location>
        <begin position="279"/>
        <end position="298"/>
    </location>
</feature>
<dbReference type="PANTHER" id="PTHR31930:SF5">
    <property type="entry name" value="GUSTATORY RECEPTOR"/>
    <property type="match status" value="1"/>
</dbReference>
<keyword evidence="1" id="KW-1133">Transmembrane helix</keyword>
<dbReference type="Proteomes" id="UP000095282">
    <property type="component" value="Unplaced"/>
</dbReference>
<feature type="transmembrane region" description="Helical" evidence="1">
    <location>
        <begin position="52"/>
        <end position="70"/>
    </location>
</feature>
<dbReference type="PANTHER" id="PTHR31930">
    <property type="entry name" value="SERPENTINE RECEPTOR, CLASS R"/>
    <property type="match status" value="1"/>
</dbReference>
<reference evidence="3" key="1">
    <citation type="submission" date="2016-11" db="UniProtKB">
        <authorList>
            <consortium name="WormBaseParasite"/>
        </authorList>
    </citation>
    <scope>IDENTIFICATION</scope>
</reference>